<evidence type="ECO:0000256" key="4">
    <source>
        <dbReference type="ARBA" id="ARBA00022741"/>
    </source>
</evidence>
<accession>A0A814HNH9</accession>
<evidence type="ECO:0000313" key="9">
    <source>
        <dbReference type="EMBL" id="CAF1012547.1"/>
    </source>
</evidence>
<evidence type="ECO:0000313" key="11">
    <source>
        <dbReference type="Proteomes" id="UP000663860"/>
    </source>
</evidence>
<protein>
    <recommendedName>
        <fullName evidence="8">Protein kinase domain-containing protein</fullName>
    </recommendedName>
</protein>
<reference evidence="9" key="1">
    <citation type="submission" date="2021-02" db="EMBL/GenBank/DDBJ databases">
        <authorList>
            <person name="Nowell W R."/>
        </authorList>
    </citation>
    <scope>NUCLEOTIDE SEQUENCE</scope>
</reference>
<dbReference type="EMBL" id="CAJNOE010000175">
    <property type="protein sequence ID" value="CAF1012547.1"/>
    <property type="molecule type" value="Genomic_DNA"/>
</dbReference>
<dbReference type="PANTHER" id="PTHR46716">
    <property type="entry name" value="MITOGEN-ACTIVATED PROTEIN KINASE KINASE KINASE 7"/>
    <property type="match status" value="1"/>
</dbReference>
<comment type="caution">
    <text evidence="9">The sequence shown here is derived from an EMBL/GenBank/DDBJ whole genome shotgun (WGS) entry which is preliminary data.</text>
</comment>
<keyword evidence="4" id="KW-0547">Nucleotide-binding</keyword>
<evidence type="ECO:0000256" key="1">
    <source>
        <dbReference type="ARBA" id="ARBA00006529"/>
    </source>
</evidence>
<dbReference type="InterPro" id="IPR008271">
    <property type="entry name" value="Ser/Thr_kinase_AS"/>
</dbReference>
<dbReference type="GO" id="GO:0006955">
    <property type="term" value="P:immune response"/>
    <property type="evidence" value="ECO:0007669"/>
    <property type="project" value="TreeGrafter"/>
</dbReference>
<comment type="similarity">
    <text evidence="1">Belongs to the protein kinase superfamily. STE Ser/Thr protein kinase family. MAP kinase kinase kinase subfamily.</text>
</comment>
<dbReference type="Gene3D" id="1.10.510.10">
    <property type="entry name" value="Transferase(Phosphotransferase) domain 1"/>
    <property type="match status" value="1"/>
</dbReference>
<evidence type="ECO:0000256" key="7">
    <source>
        <dbReference type="SAM" id="Coils"/>
    </source>
</evidence>
<dbReference type="GO" id="GO:0043123">
    <property type="term" value="P:positive regulation of canonical NF-kappaB signal transduction"/>
    <property type="evidence" value="ECO:0007669"/>
    <property type="project" value="TreeGrafter"/>
</dbReference>
<dbReference type="InterPro" id="IPR001245">
    <property type="entry name" value="Ser-Thr/Tyr_kinase_cat_dom"/>
</dbReference>
<feature type="coiled-coil region" evidence="7">
    <location>
        <begin position="359"/>
        <end position="414"/>
    </location>
</feature>
<dbReference type="PROSITE" id="PS00108">
    <property type="entry name" value="PROTEIN_KINASE_ST"/>
    <property type="match status" value="1"/>
</dbReference>
<dbReference type="GO" id="GO:0005524">
    <property type="term" value="F:ATP binding"/>
    <property type="evidence" value="ECO:0007669"/>
    <property type="project" value="UniProtKB-KW"/>
</dbReference>
<dbReference type="Pfam" id="PF00069">
    <property type="entry name" value="Pkinase"/>
    <property type="match status" value="1"/>
</dbReference>
<dbReference type="Proteomes" id="UP000663868">
    <property type="component" value="Unassembled WGS sequence"/>
</dbReference>
<dbReference type="PANTHER" id="PTHR46716:SF1">
    <property type="entry name" value="MITOGEN-ACTIVATED PROTEIN KINASE KINASE KINASE 7"/>
    <property type="match status" value="1"/>
</dbReference>
<feature type="domain" description="Protein kinase" evidence="8">
    <location>
        <begin position="47"/>
        <end position="301"/>
    </location>
</feature>
<dbReference type="Proteomes" id="UP000663860">
    <property type="component" value="Unassembled WGS sequence"/>
</dbReference>
<organism evidence="9 11">
    <name type="scientific">Adineta steineri</name>
    <dbReference type="NCBI Taxonomy" id="433720"/>
    <lineage>
        <taxon>Eukaryota</taxon>
        <taxon>Metazoa</taxon>
        <taxon>Spiralia</taxon>
        <taxon>Gnathifera</taxon>
        <taxon>Rotifera</taxon>
        <taxon>Eurotatoria</taxon>
        <taxon>Bdelloidea</taxon>
        <taxon>Adinetida</taxon>
        <taxon>Adinetidae</taxon>
        <taxon>Adineta</taxon>
    </lineage>
</organism>
<evidence type="ECO:0000256" key="3">
    <source>
        <dbReference type="ARBA" id="ARBA00022679"/>
    </source>
</evidence>
<keyword evidence="6" id="KW-0067">ATP-binding</keyword>
<gene>
    <name evidence="9" type="ORF">IZO911_LOCUS18262</name>
    <name evidence="10" type="ORF">KXQ929_LOCUS399</name>
</gene>
<dbReference type="GO" id="GO:0019899">
    <property type="term" value="F:enzyme binding"/>
    <property type="evidence" value="ECO:0007669"/>
    <property type="project" value="UniProtKB-ARBA"/>
</dbReference>
<evidence type="ECO:0000313" key="10">
    <source>
        <dbReference type="EMBL" id="CAF3507268.1"/>
    </source>
</evidence>
<keyword evidence="2" id="KW-0723">Serine/threonine-protein kinase</keyword>
<dbReference type="Gene3D" id="3.30.200.20">
    <property type="entry name" value="Phosphorylase Kinase, domain 1"/>
    <property type="match status" value="1"/>
</dbReference>
<evidence type="ECO:0000259" key="8">
    <source>
        <dbReference type="PROSITE" id="PS50011"/>
    </source>
</evidence>
<dbReference type="InterPro" id="IPR000719">
    <property type="entry name" value="Prot_kinase_dom"/>
</dbReference>
<dbReference type="InterPro" id="IPR011009">
    <property type="entry name" value="Kinase-like_dom_sf"/>
</dbReference>
<dbReference type="PRINTS" id="PR00109">
    <property type="entry name" value="TYRKINASE"/>
</dbReference>
<dbReference type="EMBL" id="CAJOBB010000009">
    <property type="protein sequence ID" value="CAF3507268.1"/>
    <property type="molecule type" value="Genomic_DNA"/>
</dbReference>
<keyword evidence="5" id="KW-0418">Kinase</keyword>
<keyword evidence="3" id="KW-0808">Transferase</keyword>
<evidence type="ECO:0000256" key="5">
    <source>
        <dbReference type="ARBA" id="ARBA00022777"/>
    </source>
</evidence>
<dbReference type="GO" id="GO:0004709">
    <property type="term" value="F:MAP kinase kinase kinase activity"/>
    <property type="evidence" value="ECO:0007669"/>
    <property type="project" value="TreeGrafter"/>
</dbReference>
<dbReference type="AlphaFoldDB" id="A0A814HNH9"/>
<keyword evidence="7" id="KW-0175">Coiled coil</keyword>
<proteinExistence type="inferred from homology"/>
<evidence type="ECO:0000256" key="2">
    <source>
        <dbReference type="ARBA" id="ARBA00022527"/>
    </source>
</evidence>
<dbReference type="SUPFAM" id="SSF56112">
    <property type="entry name" value="Protein kinase-like (PK-like)"/>
    <property type="match status" value="1"/>
</dbReference>
<dbReference type="PROSITE" id="PS50011">
    <property type="entry name" value="PROTEIN_KINASE_DOM"/>
    <property type="match status" value="1"/>
</dbReference>
<dbReference type="GO" id="GO:0007254">
    <property type="term" value="P:JNK cascade"/>
    <property type="evidence" value="ECO:0007669"/>
    <property type="project" value="TreeGrafter"/>
</dbReference>
<evidence type="ECO:0000256" key="6">
    <source>
        <dbReference type="ARBA" id="ARBA00022840"/>
    </source>
</evidence>
<sequence>MDIASQYSDILRTLKKDKYNDTRDKLYKLLLERKIPYLLSSDKTDEMEIIKPIGEGAFGIVQLVRYRNRIYAHKRPRSNLSKSQNSLLDEAIKLTDIVETHPNIQRLYFINLKTFGFLMDYCCGGSLETYIVDINTTYTLTDALNWSYQLADALSFLHSKQIMHRDVKMQNILLKDNYQTLVLTDYGTATQLGRSLLTNQVGTPIIMAPEVCTSTKYTEKCDIYSWAVVFNQILAKQYDPYGEPNLNSFGLIMKITTENFRPRKLNNCPSILVALMYRSWHSDPNERPTLFFIKRVLRLILNVLPTEKQKCSKEIINDNKKQWINECNLSQKHLLNGPRLDNKDSVNIYQDCLRKAKHITDVQKDRFEMEQTLEALLKEKDSKTDHHKQLLIENEKLQRQIETLREKILHKKDLSK</sequence>
<name>A0A814HNH9_9BILA</name>
<dbReference type="SMART" id="SM00220">
    <property type="entry name" value="S_TKc"/>
    <property type="match status" value="1"/>
</dbReference>